<proteinExistence type="predicted"/>
<sequence>MDFWCWTDYAIKGLEIKHLPADQFLLRFNHIINHNRALAGCPWSFENNILILNGIGADENPMQVDLDWCNSFVQIHELQLILLNLSVATFIGNRIGKFRDMAWTIGVVMGSLTMH</sequence>
<evidence type="ECO:0000313" key="1">
    <source>
        <dbReference type="EMBL" id="KAL0451919.1"/>
    </source>
</evidence>
<organism evidence="1">
    <name type="scientific">Sesamum latifolium</name>
    <dbReference type="NCBI Taxonomy" id="2727402"/>
    <lineage>
        <taxon>Eukaryota</taxon>
        <taxon>Viridiplantae</taxon>
        <taxon>Streptophyta</taxon>
        <taxon>Embryophyta</taxon>
        <taxon>Tracheophyta</taxon>
        <taxon>Spermatophyta</taxon>
        <taxon>Magnoliopsida</taxon>
        <taxon>eudicotyledons</taxon>
        <taxon>Gunneridae</taxon>
        <taxon>Pentapetalae</taxon>
        <taxon>asterids</taxon>
        <taxon>lamiids</taxon>
        <taxon>Lamiales</taxon>
        <taxon>Pedaliaceae</taxon>
        <taxon>Sesamum</taxon>
    </lineage>
</organism>
<comment type="caution">
    <text evidence="1">The sequence shown here is derived from an EMBL/GenBank/DDBJ whole genome shotgun (WGS) entry which is preliminary data.</text>
</comment>
<accession>A0AAW2XFE5</accession>
<name>A0AAW2XFE5_9LAMI</name>
<dbReference type="AlphaFoldDB" id="A0AAW2XFE5"/>
<evidence type="ECO:0008006" key="2">
    <source>
        <dbReference type="Google" id="ProtNLM"/>
    </source>
</evidence>
<reference evidence="1" key="1">
    <citation type="submission" date="2020-06" db="EMBL/GenBank/DDBJ databases">
        <authorList>
            <person name="Li T."/>
            <person name="Hu X."/>
            <person name="Zhang T."/>
            <person name="Song X."/>
            <person name="Zhang H."/>
            <person name="Dai N."/>
            <person name="Sheng W."/>
            <person name="Hou X."/>
            <person name="Wei L."/>
        </authorList>
    </citation>
    <scope>NUCLEOTIDE SEQUENCE</scope>
    <source>
        <strain evidence="1">KEN1</strain>
        <tissue evidence="1">Leaf</tissue>
    </source>
</reference>
<dbReference type="EMBL" id="JACGWN010000004">
    <property type="protein sequence ID" value="KAL0451919.1"/>
    <property type="molecule type" value="Genomic_DNA"/>
</dbReference>
<reference evidence="1" key="2">
    <citation type="journal article" date="2024" name="Plant">
        <title>Genomic evolution and insights into agronomic trait innovations of Sesamum species.</title>
        <authorList>
            <person name="Miao H."/>
            <person name="Wang L."/>
            <person name="Qu L."/>
            <person name="Liu H."/>
            <person name="Sun Y."/>
            <person name="Le M."/>
            <person name="Wang Q."/>
            <person name="Wei S."/>
            <person name="Zheng Y."/>
            <person name="Lin W."/>
            <person name="Duan Y."/>
            <person name="Cao H."/>
            <person name="Xiong S."/>
            <person name="Wang X."/>
            <person name="Wei L."/>
            <person name="Li C."/>
            <person name="Ma Q."/>
            <person name="Ju M."/>
            <person name="Zhao R."/>
            <person name="Li G."/>
            <person name="Mu C."/>
            <person name="Tian Q."/>
            <person name="Mei H."/>
            <person name="Zhang T."/>
            <person name="Gao T."/>
            <person name="Zhang H."/>
        </authorList>
    </citation>
    <scope>NUCLEOTIDE SEQUENCE</scope>
    <source>
        <strain evidence="1">KEN1</strain>
    </source>
</reference>
<protein>
    <recommendedName>
        <fullName evidence="2">DUF4283 domain-containing protein</fullName>
    </recommendedName>
</protein>
<gene>
    <name evidence="1" type="ORF">Slati_1170000</name>
</gene>